<dbReference type="VEuPathDB" id="FungiDB:RhiirA1_538117"/>
<dbReference type="InterPro" id="IPR011009">
    <property type="entry name" value="Kinase-like_dom_sf"/>
</dbReference>
<reference evidence="2 3" key="2">
    <citation type="submission" date="2017-09" db="EMBL/GenBank/DDBJ databases">
        <title>Extensive intraspecific genome diversity in a model arbuscular mycorrhizal fungus.</title>
        <authorList>
            <person name="Chen E.C."/>
            <person name="Morin E."/>
            <person name="Beaudet D."/>
            <person name="Noel J."/>
            <person name="Ndikumana S."/>
            <person name="Charron P."/>
            <person name="St-Onge C."/>
            <person name="Giorgi J."/>
            <person name="Grigoriev I.V."/>
            <person name="Roux C."/>
            <person name="Martin F.M."/>
            <person name="Corradi N."/>
        </authorList>
    </citation>
    <scope>NUCLEOTIDE SEQUENCE [LARGE SCALE GENOMIC DNA]</scope>
    <source>
        <strain evidence="2 3">A5</strain>
    </source>
</reference>
<dbReference type="EMBL" id="LLXJ01003485">
    <property type="protein sequence ID" value="PKB97003.1"/>
    <property type="molecule type" value="Genomic_DNA"/>
</dbReference>
<dbReference type="GO" id="GO:0005524">
    <property type="term" value="F:ATP binding"/>
    <property type="evidence" value="ECO:0007669"/>
    <property type="project" value="InterPro"/>
</dbReference>
<protein>
    <recommendedName>
        <fullName evidence="1">Protein kinase domain-containing protein</fullName>
    </recommendedName>
</protein>
<dbReference type="InterPro" id="IPR000719">
    <property type="entry name" value="Prot_kinase_dom"/>
</dbReference>
<dbReference type="Pfam" id="PF07714">
    <property type="entry name" value="PK_Tyr_Ser-Thr"/>
    <property type="match status" value="1"/>
</dbReference>
<evidence type="ECO:0000259" key="1">
    <source>
        <dbReference type="PROSITE" id="PS50011"/>
    </source>
</evidence>
<dbReference type="InterPro" id="IPR001245">
    <property type="entry name" value="Ser-Thr/Tyr_kinase_cat_dom"/>
</dbReference>
<dbReference type="VEuPathDB" id="FungiDB:RhiirFUN_016981"/>
<dbReference type="SMART" id="SM00220">
    <property type="entry name" value="S_TKc"/>
    <property type="match status" value="1"/>
</dbReference>
<comment type="caution">
    <text evidence="2">The sequence shown here is derived from an EMBL/GenBank/DDBJ whole genome shotgun (WGS) entry which is preliminary data.</text>
</comment>
<feature type="domain" description="Protein kinase" evidence="1">
    <location>
        <begin position="3"/>
        <end position="271"/>
    </location>
</feature>
<proteinExistence type="predicted"/>
<reference evidence="2 3" key="1">
    <citation type="submission" date="2016-04" db="EMBL/GenBank/DDBJ databases">
        <title>Genome analyses suggest a sexual origin of heterokaryosis in a supposedly ancient asexual fungus.</title>
        <authorList>
            <person name="Ropars J."/>
            <person name="Sedzielewska K."/>
            <person name="Noel J."/>
            <person name="Charron P."/>
            <person name="Farinelli L."/>
            <person name="Marton T."/>
            <person name="Kruger M."/>
            <person name="Pelin A."/>
            <person name="Brachmann A."/>
            <person name="Corradi N."/>
        </authorList>
    </citation>
    <scope>NUCLEOTIDE SEQUENCE [LARGE SCALE GENOMIC DNA]</scope>
    <source>
        <strain evidence="2 3">A5</strain>
    </source>
</reference>
<name>A0A2N0NR05_9GLOM</name>
<dbReference type="PANTHER" id="PTHR44329">
    <property type="entry name" value="SERINE/THREONINE-PROTEIN KINASE TNNI3K-RELATED"/>
    <property type="match status" value="1"/>
</dbReference>
<dbReference type="PROSITE" id="PS50011">
    <property type="entry name" value="PROTEIN_KINASE_DOM"/>
    <property type="match status" value="1"/>
</dbReference>
<dbReference type="InterPro" id="IPR051681">
    <property type="entry name" value="Ser/Thr_Kinases-Pseudokinases"/>
</dbReference>
<dbReference type="Proteomes" id="UP000232722">
    <property type="component" value="Unassembled WGS sequence"/>
</dbReference>
<dbReference type="AlphaFoldDB" id="A0A2N0NR05"/>
<organism evidence="2 3">
    <name type="scientific">Rhizophagus irregularis</name>
    <dbReference type="NCBI Taxonomy" id="588596"/>
    <lineage>
        <taxon>Eukaryota</taxon>
        <taxon>Fungi</taxon>
        <taxon>Fungi incertae sedis</taxon>
        <taxon>Mucoromycota</taxon>
        <taxon>Glomeromycotina</taxon>
        <taxon>Glomeromycetes</taxon>
        <taxon>Glomerales</taxon>
        <taxon>Glomeraceae</taxon>
        <taxon>Rhizophagus</taxon>
    </lineage>
</organism>
<evidence type="ECO:0000313" key="2">
    <source>
        <dbReference type="EMBL" id="PKB97003.1"/>
    </source>
</evidence>
<dbReference type="Gene3D" id="1.10.510.10">
    <property type="entry name" value="Transferase(Phosphotransferase) domain 1"/>
    <property type="match status" value="1"/>
</dbReference>
<dbReference type="VEuPathDB" id="FungiDB:FUN_014100"/>
<dbReference type="PRINTS" id="PR00109">
    <property type="entry name" value="TYRKINASE"/>
</dbReference>
<accession>A0A2N0NR05</accession>
<dbReference type="GO" id="GO:0004674">
    <property type="term" value="F:protein serine/threonine kinase activity"/>
    <property type="evidence" value="ECO:0007669"/>
    <property type="project" value="TreeGrafter"/>
</dbReference>
<gene>
    <name evidence="2" type="ORF">RhiirA5_469314</name>
</gene>
<evidence type="ECO:0000313" key="3">
    <source>
        <dbReference type="Proteomes" id="UP000232722"/>
    </source>
</evidence>
<dbReference type="SUPFAM" id="SSF56112">
    <property type="entry name" value="Protein kinase-like (PK-like)"/>
    <property type="match status" value="1"/>
</dbReference>
<sequence>MKQWIDQRINDGSINYFAYDEFNNLEALCQTVKKANWEDRNITVALKFLNNFNIPLIHSDLKEFIIKLKALRIIYFNQNINRFYGITEDSDGNYFSILEYANNGNLRDYLKNKFSKLQWDDKVHMALDITGGLMCLHSKKVIHGALYAHNILVHHGALKIAGFGLFKQVESTLASENLVYVEPHYLRDQSYKRDMKSDIYSLGILLWELSSGRPPFSNYVHDLAQLENEVLVGLREDQIENTPLGYVQLYQKCWQDDPNIRPTINEVHNILSHLKSQINKIKNEHHMNLEYKEMSIAEIFGSSLNEQQIIGQFRINHGLILTGDSIRPSKQAIISENGELRMNVYEGQPIVYTYINSEFNNNKPSDICINFPIAEIIYNGNLQESFSKYMDIDDELYELYGHFLASKFLVGNQLFIKDFNLANLTKRNILKFYLFHVYNLAKCSAEIQINNVFTLNLLPKIVTLDGKELDTHEKFVKWMNELHQKKLLYLTSYDDLIPISQLRSSSIDESDEFEIFNEKQPGVADFKEKLSLEEWLGNAIHNNLMSWARDFQLCQGLIINNNYKIENSKKNAFNFIKIPEFNLQRKDYLKIIKPKTKLEEKLISNNIFSFKSNISFSFIKGNFMPFSFIKNNYRSCGEYNHILIKCEQYEILFDKDHVKPTKEFKQAIAKALDSIKPVKDLQDIFNEYGHLFPQRIVLGRSLKNIFPNILSSNTFNDANGVNEIIESLNKGKIIEKNDLFHWIQNTNNQLEITELDNIIPLYKILEEEQRKQIDRIMYDDIRVILTGITDLKDLNSNNDEHYKRIKLESSLSNDDYRVFGSIVSKNNFKLKEFYVNFELYDINGFCAIIKKLKETSIDITNCNVFWMIIGKPLKLSVFSPRNRDVLIKCFKTSISLISLQPDQSNYRIKVPFPLLQDEIIFFNETPKEFEHRTIKLINWTYDSIDINFGSQLNNENNSSTNIKITNKIDLNICIISSYSVNLKIDNRKEEFPLNRIGNVLKGSMRHRTPGFVEDIYLLPHQNTSDPLANQFFNGYNNNNGDNNGDNYGVTSFIN</sequence>